<evidence type="ECO:0000313" key="2">
    <source>
        <dbReference type="EMBL" id="PON77602.1"/>
    </source>
</evidence>
<accession>A0A2P5DWD4</accession>
<protein>
    <submittedName>
        <fullName evidence="2">Uncharacterized protein</fullName>
    </submittedName>
</protein>
<dbReference type="AlphaFoldDB" id="A0A2P5DWD4"/>
<feature type="compositionally biased region" description="Basic and acidic residues" evidence="1">
    <location>
        <begin position="158"/>
        <end position="172"/>
    </location>
</feature>
<dbReference type="OrthoDB" id="10643216at2759"/>
<dbReference type="EMBL" id="JXTB01000013">
    <property type="protein sequence ID" value="PON77602.1"/>
    <property type="molecule type" value="Genomic_DNA"/>
</dbReference>
<evidence type="ECO:0000256" key="1">
    <source>
        <dbReference type="SAM" id="MobiDB-lite"/>
    </source>
</evidence>
<organism evidence="2 3">
    <name type="scientific">Parasponia andersonii</name>
    <name type="common">Sponia andersonii</name>
    <dbReference type="NCBI Taxonomy" id="3476"/>
    <lineage>
        <taxon>Eukaryota</taxon>
        <taxon>Viridiplantae</taxon>
        <taxon>Streptophyta</taxon>
        <taxon>Embryophyta</taxon>
        <taxon>Tracheophyta</taxon>
        <taxon>Spermatophyta</taxon>
        <taxon>Magnoliopsida</taxon>
        <taxon>eudicotyledons</taxon>
        <taxon>Gunneridae</taxon>
        <taxon>Pentapetalae</taxon>
        <taxon>rosids</taxon>
        <taxon>fabids</taxon>
        <taxon>Rosales</taxon>
        <taxon>Cannabaceae</taxon>
        <taxon>Parasponia</taxon>
    </lineage>
</organism>
<evidence type="ECO:0000313" key="3">
    <source>
        <dbReference type="Proteomes" id="UP000237105"/>
    </source>
</evidence>
<comment type="caution">
    <text evidence="2">The sequence shown here is derived from an EMBL/GenBank/DDBJ whole genome shotgun (WGS) entry which is preliminary data.</text>
</comment>
<sequence length="246" mass="28586">MQSKNGGTKKWNFYGCPWIFQAWICEAMPKLGELIGDRIPRNHISRWLGWKINESHKNASISKISKVIRDAEFFVRPILFPSLEEKVQVFYAQRLGSYEDNTDDIVDHLIEFLLGDVILHSDDLPVERENREIPNQEDQRLPSSLLPFSSHSNARNTKRGDGEMPGCEDQRSPNRSSGPLFEALKLYIDSRLAHFDELFRLRHEEAMIKITQNDKLSRLRHEAIMDKLDVRIVLLDSRRDAQSSDQ</sequence>
<feature type="region of interest" description="Disordered" evidence="1">
    <location>
        <begin position="132"/>
        <end position="176"/>
    </location>
</feature>
<keyword evidence="3" id="KW-1185">Reference proteome</keyword>
<reference evidence="3" key="1">
    <citation type="submission" date="2016-06" db="EMBL/GenBank/DDBJ databases">
        <title>Parallel loss of symbiosis genes in relatives of nitrogen-fixing non-legume Parasponia.</title>
        <authorList>
            <person name="Van Velzen R."/>
            <person name="Holmer R."/>
            <person name="Bu F."/>
            <person name="Rutten L."/>
            <person name="Van Zeijl A."/>
            <person name="Liu W."/>
            <person name="Santuari L."/>
            <person name="Cao Q."/>
            <person name="Sharma T."/>
            <person name="Shen D."/>
            <person name="Roswanjaya Y."/>
            <person name="Wardhani T."/>
            <person name="Kalhor M.S."/>
            <person name="Jansen J."/>
            <person name="Van den Hoogen J."/>
            <person name="Gungor B."/>
            <person name="Hartog M."/>
            <person name="Hontelez J."/>
            <person name="Verver J."/>
            <person name="Yang W.-C."/>
            <person name="Schijlen E."/>
            <person name="Repin R."/>
            <person name="Schilthuizen M."/>
            <person name="Schranz E."/>
            <person name="Heidstra R."/>
            <person name="Miyata K."/>
            <person name="Fedorova E."/>
            <person name="Kohlen W."/>
            <person name="Bisseling T."/>
            <person name="Smit S."/>
            <person name="Geurts R."/>
        </authorList>
    </citation>
    <scope>NUCLEOTIDE SEQUENCE [LARGE SCALE GENOMIC DNA]</scope>
    <source>
        <strain evidence="3">cv. WU1-14</strain>
    </source>
</reference>
<proteinExistence type="predicted"/>
<gene>
    <name evidence="2" type="ORF">PanWU01x14_027630</name>
</gene>
<name>A0A2P5DWD4_PARAD</name>
<feature type="compositionally biased region" description="Low complexity" evidence="1">
    <location>
        <begin position="141"/>
        <end position="152"/>
    </location>
</feature>
<dbReference type="Proteomes" id="UP000237105">
    <property type="component" value="Unassembled WGS sequence"/>
</dbReference>